<keyword evidence="13 16" id="KW-0131">Cell cycle</keyword>
<evidence type="ECO:0000256" key="16">
    <source>
        <dbReference type="HAMAP-Rule" id="MF_00037"/>
    </source>
</evidence>
<dbReference type="InterPro" id="IPR036318">
    <property type="entry name" value="FAD-bd_PCMH-like_sf"/>
</dbReference>
<dbReference type="SUPFAM" id="SSF56194">
    <property type="entry name" value="Uridine diphospho-N-Acetylenolpyruvylglucosamine reductase, MurB, C-terminal domain"/>
    <property type="match status" value="1"/>
</dbReference>
<gene>
    <name evidence="16" type="primary">murB</name>
    <name evidence="18" type="ORF">FC87_GL000119</name>
</gene>
<dbReference type="GO" id="GO:0071555">
    <property type="term" value="P:cell wall organization"/>
    <property type="evidence" value="ECO:0007669"/>
    <property type="project" value="UniProtKB-KW"/>
</dbReference>
<protein>
    <recommendedName>
        <fullName evidence="16">UDP-N-acetylenolpyruvoylglucosamine reductase</fullName>
        <ecNumber evidence="16">1.3.1.98</ecNumber>
    </recommendedName>
    <alternativeName>
        <fullName evidence="16">UDP-N-acetylmuramate dehydrogenase</fullName>
    </alternativeName>
</protein>
<evidence type="ECO:0000256" key="1">
    <source>
        <dbReference type="ARBA" id="ARBA00001974"/>
    </source>
</evidence>
<keyword evidence="10 16" id="KW-0133">Cell shape</keyword>
<comment type="subcellular location">
    <subcellularLocation>
        <location evidence="3 16">Cytoplasm</location>
    </subcellularLocation>
</comment>
<dbReference type="PROSITE" id="PS51387">
    <property type="entry name" value="FAD_PCMH"/>
    <property type="match status" value="1"/>
</dbReference>
<accession>A0A0R2CWQ5</accession>
<evidence type="ECO:0000256" key="9">
    <source>
        <dbReference type="ARBA" id="ARBA00022857"/>
    </source>
</evidence>
<evidence type="ECO:0000256" key="15">
    <source>
        <dbReference type="ARBA" id="ARBA00048914"/>
    </source>
</evidence>
<comment type="pathway">
    <text evidence="4 16">Cell wall biogenesis; peptidoglycan biosynthesis.</text>
</comment>
<evidence type="ECO:0000256" key="6">
    <source>
        <dbReference type="ARBA" id="ARBA00022618"/>
    </source>
</evidence>
<dbReference type="GO" id="GO:0005829">
    <property type="term" value="C:cytosol"/>
    <property type="evidence" value="ECO:0007669"/>
    <property type="project" value="TreeGrafter"/>
</dbReference>
<comment type="function">
    <text evidence="2 16">Cell wall formation.</text>
</comment>
<dbReference type="GO" id="GO:0008360">
    <property type="term" value="P:regulation of cell shape"/>
    <property type="evidence" value="ECO:0007669"/>
    <property type="project" value="UniProtKB-KW"/>
</dbReference>
<evidence type="ECO:0000256" key="12">
    <source>
        <dbReference type="ARBA" id="ARBA00023002"/>
    </source>
</evidence>
<dbReference type="GO" id="GO:0008762">
    <property type="term" value="F:UDP-N-acetylmuramate dehydrogenase activity"/>
    <property type="evidence" value="ECO:0007669"/>
    <property type="project" value="UniProtKB-UniRule"/>
</dbReference>
<dbReference type="InterPro" id="IPR011601">
    <property type="entry name" value="MurB_C"/>
</dbReference>
<dbReference type="EC" id="1.3.1.98" evidence="16"/>
<organism evidence="18 19">
    <name type="scientific">Fructilactobacillus florum DSM 22689 = JCM 16035</name>
    <dbReference type="NCBI Taxonomy" id="1423745"/>
    <lineage>
        <taxon>Bacteria</taxon>
        <taxon>Bacillati</taxon>
        <taxon>Bacillota</taxon>
        <taxon>Bacilli</taxon>
        <taxon>Lactobacillales</taxon>
        <taxon>Lactobacillaceae</taxon>
        <taxon>Fructilactobacillus</taxon>
    </lineage>
</organism>
<dbReference type="UniPathway" id="UPA00219"/>
<feature type="active site" description="Proton donor" evidence="16">
    <location>
        <position position="223"/>
    </location>
</feature>
<dbReference type="Gene3D" id="3.30.43.10">
    <property type="entry name" value="Uridine Diphospho-n-acetylenolpyruvylglucosamine Reductase, domain 2"/>
    <property type="match status" value="1"/>
</dbReference>
<comment type="similarity">
    <text evidence="16">Belongs to the MurB family.</text>
</comment>
<feature type="domain" description="FAD-binding PCMH-type" evidence="17">
    <location>
        <begin position="29"/>
        <end position="194"/>
    </location>
</feature>
<dbReference type="InterPro" id="IPR036635">
    <property type="entry name" value="MurB_C_sf"/>
</dbReference>
<keyword evidence="9 16" id="KW-0521">NADP</keyword>
<dbReference type="GO" id="GO:0071949">
    <property type="term" value="F:FAD binding"/>
    <property type="evidence" value="ECO:0007669"/>
    <property type="project" value="InterPro"/>
</dbReference>
<evidence type="ECO:0000256" key="3">
    <source>
        <dbReference type="ARBA" id="ARBA00004496"/>
    </source>
</evidence>
<feature type="active site" evidence="16">
    <location>
        <position position="293"/>
    </location>
</feature>
<dbReference type="Gene3D" id="3.90.78.10">
    <property type="entry name" value="UDP-N-acetylenolpyruvoylglucosamine reductase, C-terminal domain"/>
    <property type="match status" value="1"/>
</dbReference>
<keyword evidence="12 16" id="KW-0560">Oxidoreductase</keyword>
<dbReference type="PATRIC" id="fig|1423745.4.peg.126"/>
<dbReference type="EMBL" id="AYZI01000001">
    <property type="protein sequence ID" value="KRM92507.1"/>
    <property type="molecule type" value="Genomic_DNA"/>
</dbReference>
<evidence type="ECO:0000256" key="2">
    <source>
        <dbReference type="ARBA" id="ARBA00003921"/>
    </source>
</evidence>
<evidence type="ECO:0000313" key="18">
    <source>
        <dbReference type="EMBL" id="KRM92507.1"/>
    </source>
</evidence>
<dbReference type="NCBIfam" id="TIGR00179">
    <property type="entry name" value="murB"/>
    <property type="match status" value="1"/>
</dbReference>
<evidence type="ECO:0000256" key="10">
    <source>
        <dbReference type="ARBA" id="ARBA00022960"/>
    </source>
</evidence>
<dbReference type="AlphaFoldDB" id="A0A0R2CWQ5"/>
<keyword evidence="14 16" id="KW-0961">Cell wall biogenesis/degradation</keyword>
<dbReference type="InterPro" id="IPR016167">
    <property type="entry name" value="FAD-bd_PCMH_sub1"/>
</dbReference>
<keyword evidence="11 16" id="KW-0573">Peptidoglycan synthesis</keyword>
<proteinExistence type="inferred from homology"/>
<dbReference type="GO" id="GO:0009252">
    <property type="term" value="P:peptidoglycan biosynthetic process"/>
    <property type="evidence" value="ECO:0007669"/>
    <property type="project" value="UniProtKB-UniRule"/>
</dbReference>
<comment type="caution">
    <text evidence="18">The sequence shown here is derived from an EMBL/GenBank/DDBJ whole genome shotgun (WGS) entry which is preliminary data.</text>
</comment>
<evidence type="ECO:0000259" key="17">
    <source>
        <dbReference type="PROSITE" id="PS51387"/>
    </source>
</evidence>
<keyword evidence="7 16" id="KW-0285">Flavoprotein</keyword>
<dbReference type="STRING" id="1423745.GCA_001311215_00501"/>
<feature type="active site" evidence="16">
    <location>
        <position position="173"/>
    </location>
</feature>
<dbReference type="Pfam" id="PF02873">
    <property type="entry name" value="MurB_C"/>
    <property type="match status" value="1"/>
</dbReference>
<comment type="cofactor">
    <cofactor evidence="1 16">
        <name>FAD</name>
        <dbReference type="ChEBI" id="CHEBI:57692"/>
    </cofactor>
</comment>
<dbReference type="InterPro" id="IPR006094">
    <property type="entry name" value="Oxid_FAD_bind_N"/>
</dbReference>
<dbReference type="Pfam" id="PF01565">
    <property type="entry name" value="FAD_binding_4"/>
    <property type="match status" value="1"/>
</dbReference>
<evidence type="ECO:0000256" key="14">
    <source>
        <dbReference type="ARBA" id="ARBA00023316"/>
    </source>
</evidence>
<dbReference type="PANTHER" id="PTHR21071:SF4">
    <property type="entry name" value="UDP-N-ACETYLENOLPYRUVOYLGLUCOSAMINE REDUCTASE"/>
    <property type="match status" value="1"/>
</dbReference>
<dbReference type="HAMAP" id="MF_00037">
    <property type="entry name" value="MurB"/>
    <property type="match status" value="1"/>
</dbReference>
<evidence type="ECO:0000256" key="4">
    <source>
        <dbReference type="ARBA" id="ARBA00004752"/>
    </source>
</evidence>
<dbReference type="GO" id="GO:0051301">
    <property type="term" value="P:cell division"/>
    <property type="evidence" value="ECO:0007669"/>
    <property type="project" value="UniProtKB-KW"/>
</dbReference>
<sequence>MTMTTDIATLLPTIKILKDEPLSHYSWTKTGGPADFLAFPRSVAETQQLIETARNLELPVTVLGNSSNLIVRDGGIRGLTMILTKMDQIKTTDERVIADAGAAYIAATKAAQRAGLTGLEFAAGIPGSVGGGVYMNAGAYGGETAQVLESALVLTEQGELKRLDNAELDFSYRHSAVQASQMVVLQATFRLWSGIRNLIQQEMDHLNYLRKSKQPLEYPSCGSVFKRPKGYFAGKLIHEAGLQGYQSGGAAVSRKHAGFIVNVNQATATDYLNVIAHVQQTVYNQTGVKLETEVRVIGVEPE</sequence>
<evidence type="ECO:0000256" key="13">
    <source>
        <dbReference type="ARBA" id="ARBA00023306"/>
    </source>
</evidence>
<reference evidence="18 19" key="1">
    <citation type="journal article" date="2015" name="Genome Announc.">
        <title>Expanding the biotechnology potential of lactobacilli through comparative genomics of 213 strains and associated genera.</title>
        <authorList>
            <person name="Sun Z."/>
            <person name="Harris H.M."/>
            <person name="McCann A."/>
            <person name="Guo C."/>
            <person name="Argimon S."/>
            <person name="Zhang W."/>
            <person name="Yang X."/>
            <person name="Jeffery I.B."/>
            <person name="Cooney J.C."/>
            <person name="Kagawa T.F."/>
            <person name="Liu W."/>
            <person name="Song Y."/>
            <person name="Salvetti E."/>
            <person name="Wrobel A."/>
            <person name="Rasinkangas P."/>
            <person name="Parkhill J."/>
            <person name="Rea M.C."/>
            <person name="O'Sullivan O."/>
            <person name="Ritari J."/>
            <person name="Douillard F.P."/>
            <person name="Paul Ross R."/>
            <person name="Yang R."/>
            <person name="Briner A.E."/>
            <person name="Felis G.E."/>
            <person name="de Vos W.M."/>
            <person name="Barrangou R."/>
            <person name="Klaenhammer T.R."/>
            <person name="Caufield P.W."/>
            <person name="Cui Y."/>
            <person name="Zhang H."/>
            <person name="O'Toole P.W."/>
        </authorList>
    </citation>
    <scope>NUCLEOTIDE SEQUENCE [LARGE SCALE GENOMIC DNA]</scope>
    <source>
        <strain evidence="18 19">DSM 22689</strain>
    </source>
</reference>
<comment type="catalytic activity">
    <reaction evidence="15 16">
        <text>UDP-N-acetyl-alpha-D-muramate + NADP(+) = UDP-N-acetyl-3-O-(1-carboxyvinyl)-alpha-D-glucosamine + NADPH + H(+)</text>
        <dbReference type="Rhea" id="RHEA:12248"/>
        <dbReference type="ChEBI" id="CHEBI:15378"/>
        <dbReference type="ChEBI" id="CHEBI:57783"/>
        <dbReference type="ChEBI" id="CHEBI:58349"/>
        <dbReference type="ChEBI" id="CHEBI:68483"/>
        <dbReference type="ChEBI" id="CHEBI:70757"/>
        <dbReference type="EC" id="1.3.1.98"/>
    </reaction>
</comment>
<evidence type="ECO:0000313" key="19">
    <source>
        <dbReference type="Proteomes" id="UP000051586"/>
    </source>
</evidence>
<dbReference type="InterPro" id="IPR016166">
    <property type="entry name" value="FAD-bd_PCMH"/>
</dbReference>
<evidence type="ECO:0000256" key="7">
    <source>
        <dbReference type="ARBA" id="ARBA00022630"/>
    </source>
</evidence>
<dbReference type="SUPFAM" id="SSF56176">
    <property type="entry name" value="FAD-binding/transporter-associated domain-like"/>
    <property type="match status" value="1"/>
</dbReference>
<evidence type="ECO:0000256" key="8">
    <source>
        <dbReference type="ARBA" id="ARBA00022827"/>
    </source>
</evidence>
<dbReference type="InterPro" id="IPR016169">
    <property type="entry name" value="FAD-bd_PCMH_sub2"/>
</dbReference>
<name>A0A0R2CWQ5_9LACO</name>
<evidence type="ECO:0000256" key="5">
    <source>
        <dbReference type="ARBA" id="ARBA00022490"/>
    </source>
</evidence>
<keyword evidence="8 16" id="KW-0274">FAD</keyword>
<dbReference type="InterPro" id="IPR003170">
    <property type="entry name" value="MurB"/>
</dbReference>
<dbReference type="NCBIfam" id="NF010480">
    <property type="entry name" value="PRK13905.1"/>
    <property type="match status" value="1"/>
</dbReference>
<evidence type="ECO:0000256" key="11">
    <source>
        <dbReference type="ARBA" id="ARBA00022984"/>
    </source>
</evidence>
<keyword evidence="5 16" id="KW-0963">Cytoplasm</keyword>
<keyword evidence="6 16" id="KW-0132">Cell division</keyword>
<dbReference type="Gene3D" id="3.30.465.10">
    <property type="match status" value="1"/>
</dbReference>
<dbReference type="Proteomes" id="UP000051586">
    <property type="component" value="Unassembled WGS sequence"/>
</dbReference>
<dbReference type="PANTHER" id="PTHR21071">
    <property type="entry name" value="UDP-N-ACETYLENOLPYRUVOYLGLUCOSAMINE REDUCTASE"/>
    <property type="match status" value="1"/>
</dbReference>